<comment type="subcellular location">
    <subcellularLocation>
        <location evidence="1">Cell membrane</location>
        <topology evidence="1">Multi-pass membrane protein</topology>
    </subcellularLocation>
</comment>
<evidence type="ECO:0000256" key="7">
    <source>
        <dbReference type="SAM" id="Phobius"/>
    </source>
</evidence>
<dbReference type="InterPro" id="IPR005115">
    <property type="entry name" value="Gly_transporter"/>
</dbReference>
<evidence type="ECO:0000256" key="2">
    <source>
        <dbReference type="ARBA" id="ARBA00008193"/>
    </source>
</evidence>
<feature type="transmembrane region" description="Helical" evidence="7">
    <location>
        <begin position="6"/>
        <end position="24"/>
    </location>
</feature>
<comment type="similarity">
    <text evidence="2">Belongs to the UPF0126 family.</text>
</comment>
<evidence type="ECO:0000259" key="8">
    <source>
        <dbReference type="Pfam" id="PF03458"/>
    </source>
</evidence>
<dbReference type="PANTHER" id="PTHR30506:SF3">
    <property type="entry name" value="UPF0126 INNER MEMBRANE PROTEIN YADS-RELATED"/>
    <property type="match status" value="1"/>
</dbReference>
<keyword evidence="3" id="KW-1003">Cell membrane</keyword>
<dbReference type="OrthoDB" id="9791874at2"/>
<feature type="transmembrane region" description="Helical" evidence="7">
    <location>
        <begin position="149"/>
        <end position="169"/>
    </location>
</feature>
<keyword evidence="6 7" id="KW-0472">Membrane</keyword>
<evidence type="ECO:0000256" key="5">
    <source>
        <dbReference type="ARBA" id="ARBA00022989"/>
    </source>
</evidence>
<dbReference type="EMBL" id="RBXP01000011">
    <property type="protein sequence ID" value="RKT60590.1"/>
    <property type="molecule type" value="Genomic_DNA"/>
</dbReference>
<evidence type="ECO:0000256" key="1">
    <source>
        <dbReference type="ARBA" id="ARBA00004651"/>
    </source>
</evidence>
<dbReference type="PANTHER" id="PTHR30506">
    <property type="entry name" value="INNER MEMBRANE PROTEIN"/>
    <property type="match status" value="1"/>
</dbReference>
<feature type="transmembrane region" description="Helical" evidence="7">
    <location>
        <begin position="31"/>
        <end position="52"/>
    </location>
</feature>
<evidence type="ECO:0000256" key="4">
    <source>
        <dbReference type="ARBA" id="ARBA00022692"/>
    </source>
</evidence>
<evidence type="ECO:0000313" key="10">
    <source>
        <dbReference type="Proteomes" id="UP000270626"/>
    </source>
</evidence>
<organism evidence="9 10">
    <name type="scientific">Azonexus fungiphilus</name>
    <dbReference type="NCBI Taxonomy" id="146940"/>
    <lineage>
        <taxon>Bacteria</taxon>
        <taxon>Pseudomonadati</taxon>
        <taxon>Pseudomonadota</taxon>
        <taxon>Betaproteobacteria</taxon>
        <taxon>Rhodocyclales</taxon>
        <taxon>Azonexaceae</taxon>
        <taxon>Azonexus</taxon>
    </lineage>
</organism>
<feature type="transmembrane region" description="Helical" evidence="7">
    <location>
        <begin position="64"/>
        <end position="80"/>
    </location>
</feature>
<feature type="domain" description="Glycine transporter" evidence="8">
    <location>
        <begin position="92"/>
        <end position="165"/>
    </location>
</feature>
<dbReference type="Pfam" id="PF03458">
    <property type="entry name" value="Gly_transporter"/>
    <property type="match status" value="2"/>
</dbReference>
<proteinExistence type="inferred from homology"/>
<keyword evidence="10" id="KW-1185">Reference proteome</keyword>
<accession>A0A495WH10</accession>
<feature type="transmembrane region" description="Helical" evidence="7">
    <location>
        <begin position="89"/>
        <end position="110"/>
    </location>
</feature>
<feature type="transmembrane region" description="Helical" evidence="7">
    <location>
        <begin position="175"/>
        <end position="195"/>
    </location>
</feature>
<comment type="caution">
    <text evidence="9">The sequence shown here is derived from an EMBL/GenBank/DDBJ whole genome shotgun (WGS) entry which is preliminary data.</text>
</comment>
<protein>
    <submittedName>
        <fullName evidence="9">Putative membrane protein YeiH</fullName>
    </submittedName>
</protein>
<dbReference type="Proteomes" id="UP000270626">
    <property type="component" value="Unassembled WGS sequence"/>
</dbReference>
<sequence length="204" mass="21619">MDALLYWVGMAAVAVNALTGVLDSGRKQMDLIGALLVAVATALGGGTVRDLLLDRNVFWVADQTYLIAALGTGLVAFFVVRRRSLPPRLFLIPDAVGLALFTIIGTQVALQWHTPWLAASLMGVITGVVGGVLRDILCNDVPSIFLKGELYATAAWVGALTLIGLQELGVRPVDAAWTAMGVVLALRLFALRFGLTLPALGQPR</sequence>
<name>A0A495WH10_9RHOO</name>
<keyword evidence="5 7" id="KW-1133">Transmembrane helix</keyword>
<reference evidence="9 10" key="1">
    <citation type="submission" date="2018-10" db="EMBL/GenBank/DDBJ databases">
        <title>Genomic Encyclopedia of Type Strains, Phase IV (KMG-IV): sequencing the most valuable type-strain genomes for metagenomic binning, comparative biology and taxonomic classification.</title>
        <authorList>
            <person name="Goeker M."/>
        </authorList>
    </citation>
    <scope>NUCLEOTIDE SEQUENCE [LARGE SCALE GENOMIC DNA]</scope>
    <source>
        <strain evidence="9 10">DSM 23841</strain>
    </source>
</reference>
<feature type="transmembrane region" description="Helical" evidence="7">
    <location>
        <begin position="116"/>
        <end position="137"/>
    </location>
</feature>
<evidence type="ECO:0000256" key="6">
    <source>
        <dbReference type="ARBA" id="ARBA00023136"/>
    </source>
</evidence>
<evidence type="ECO:0000256" key="3">
    <source>
        <dbReference type="ARBA" id="ARBA00022475"/>
    </source>
</evidence>
<feature type="domain" description="Glycine transporter" evidence="8">
    <location>
        <begin position="7"/>
        <end position="79"/>
    </location>
</feature>
<evidence type="ECO:0000313" key="9">
    <source>
        <dbReference type="EMBL" id="RKT60590.1"/>
    </source>
</evidence>
<dbReference type="AlphaFoldDB" id="A0A495WH10"/>
<keyword evidence="4 7" id="KW-0812">Transmembrane</keyword>
<dbReference type="GO" id="GO:0005886">
    <property type="term" value="C:plasma membrane"/>
    <property type="evidence" value="ECO:0007669"/>
    <property type="project" value="UniProtKB-SubCell"/>
</dbReference>
<gene>
    <name evidence="9" type="ORF">DFR40_0729</name>
</gene>